<protein>
    <submittedName>
        <fullName evidence="1">Uncharacterized protein</fullName>
    </submittedName>
</protein>
<evidence type="ECO:0000313" key="2">
    <source>
        <dbReference type="Proteomes" id="UP001066276"/>
    </source>
</evidence>
<sequence>MYKSGLGVAVQSSLSVQRWGWDGGESSSAAGTTKALSALLCSEMIVTGLPVREWSRNKCKGCGSWGRLPGLCSSHCGVQTHSHGMLLSPVRAAPSAAHDPAQDSVPAAFAAQSRLYPSPACCDIDSHSKYRTPRCRSATAVPQSW</sequence>
<dbReference type="EMBL" id="JANPWB010000004">
    <property type="protein sequence ID" value="KAJ1194862.1"/>
    <property type="molecule type" value="Genomic_DNA"/>
</dbReference>
<dbReference type="AlphaFoldDB" id="A0AAV7V283"/>
<accession>A0AAV7V283</accession>
<name>A0AAV7V283_PLEWA</name>
<organism evidence="1 2">
    <name type="scientific">Pleurodeles waltl</name>
    <name type="common">Iberian ribbed newt</name>
    <dbReference type="NCBI Taxonomy" id="8319"/>
    <lineage>
        <taxon>Eukaryota</taxon>
        <taxon>Metazoa</taxon>
        <taxon>Chordata</taxon>
        <taxon>Craniata</taxon>
        <taxon>Vertebrata</taxon>
        <taxon>Euteleostomi</taxon>
        <taxon>Amphibia</taxon>
        <taxon>Batrachia</taxon>
        <taxon>Caudata</taxon>
        <taxon>Salamandroidea</taxon>
        <taxon>Salamandridae</taxon>
        <taxon>Pleurodelinae</taxon>
        <taxon>Pleurodeles</taxon>
    </lineage>
</organism>
<evidence type="ECO:0000313" key="1">
    <source>
        <dbReference type="EMBL" id="KAJ1194862.1"/>
    </source>
</evidence>
<gene>
    <name evidence="1" type="ORF">NDU88_004147</name>
</gene>
<comment type="caution">
    <text evidence="1">The sequence shown here is derived from an EMBL/GenBank/DDBJ whole genome shotgun (WGS) entry which is preliminary data.</text>
</comment>
<proteinExistence type="predicted"/>
<keyword evidence="2" id="KW-1185">Reference proteome</keyword>
<reference evidence="1" key="1">
    <citation type="journal article" date="2022" name="bioRxiv">
        <title>Sequencing and chromosome-scale assembly of the giantPleurodeles waltlgenome.</title>
        <authorList>
            <person name="Brown T."/>
            <person name="Elewa A."/>
            <person name="Iarovenko S."/>
            <person name="Subramanian E."/>
            <person name="Araus A.J."/>
            <person name="Petzold A."/>
            <person name="Susuki M."/>
            <person name="Suzuki K.-i.T."/>
            <person name="Hayashi T."/>
            <person name="Toyoda A."/>
            <person name="Oliveira C."/>
            <person name="Osipova E."/>
            <person name="Leigh N.D."/>
            <person name="Simon A."/>
            <person name="Yun M.H."/>
        </authorList>
    </citation>
    <scope>NUCLEOTIDE SEQUENCE</scope>
    <source>
        <strain evidence="1">20211129_DDA</strain>
        <tissue evidence="1">Liver</tissue>
    </source>
</reference>
<dbReference type="Proteomes" id="UP001066276">
    <property type="component" value="Chromosome 2_2"/>
</dbReference>